<protein>
    <submittedName>
        <fullName evidence="2">Uncharacterized protein</fullName>
    </submittedName>
</protein>
<accession>A0ABS4TR73</accession>
<proteinExistence type="predicted"/>
<evidence type="ECO:0000313" key="2">
    <source>
        <dbReference type="EMBL" id="MBP2326914.1"/>
    </source>
</evidence>
<comment type="caution">
    <text evidence="2">The sequence shown here is derived from an EMBL/GenBank/DDBJ whole genome shotgun (WGS) entry which is preliminary data.</text>
</comment>
<dbReference type="RefSeq" id="WP_209643925.1">
    <property type="nucleotide sequence ID" value="NZ_JAGINW010000001.1"/>
</dbReference>
<evidence type="ECO:0000313" key="3">
    <source>
        <dbReference type="Proteomes" id="UP001519332"/>
    </source>
</evidence>
<gene>
    <name evidence="2" type="ORF">JOF56_007299</name>
</gene>
<feature type="compositionally biased region" description="Basic and acidic residues" evidence="1">
    <location>
        <begin position="30"/>
        <end position="44"/>
    </location>
</feature>
<organism evidence="2 3">
    <name type="scientific">Kibdelosporangium banguiense</name>
    <dbReference type="NCBI Taxonomy" id="1365924"/>
    <lineage>
        <taxon>Bacteria</taxon>
        <taxon>Bacillati</taxon>
        <taxon>Actinomycetota</taxon>
        <taxon>Actinomycetes</taxon>
        <taxon>Pseudonocardiales</taxon>
        <taxon>Pseudonocardiaceae</taxon>
        <taxon>Kibdelosporangium</taxon>
    </lineage>
</organism>
<feature type="region of interest" description="Disordered" evidence="1">
    <location>
        <begin position="18"/>
        <end position="45"/>
    </location>
</feature>
<keyword evidence="3" id="KW-1185">Reference proteome</keyword>
<evidence type="ECO:0000256" key="1">
    <source>
        <dbReference type="SAM" id="MobiDB-lite"/>
    </source>
</evidence>
<dbReference type="EMBL" id="JAGINW010000001">
    <property type="protein sequence ID" value="MBP2326914.1"/>
    <property type="molecule type" value="Genomic_DNA"/>
</dbReference>
<dbReference type="Proteomes" id="UP001519332">
    <property type="component" value="Unassembled WGS sequence"/>
</dbReference>
<reference evidence="2 3" key="1">
    <citation type="submission" date="2021-03" db="EMBL/GenBank/DDBJ databases">
        <title>Sequencing the genomes of 1000 actinobacteria strains.</title>
        <authorList>
            <person name="Klenk H.-P."/>
        </authorList>
    </citation>
    <scope>NUCLEOTIDE SEQUENCE [LARGE SCALE GENOMIC DNA]</scope>
    <source>
        <strain evidence="2 3">DSM 46670</strain>
    </source>
</reference>
<name>A0ABS4TR73_9PSEU</name>
<sequence>MSISDSFADWRAHRTVRADAERRRSSAQHEFNRHQRQAKRDLRAVRRSGKTAAIVARSRLVELGVQGLGRIRASLRG</sequence>